<dbReference type="PANTHER" id="PTHR43827:SF3">
    <property type="entry name" value="NADP-DEPENDENT OXIDOREDUCTASE DOMAIN-CONTAINING PROTEIN"/>
    <property type="match status" value="1"/>
</dbReference>
<evidence type="ECO:0000256" key="6">
    <source>
        <dbReference type="PIRSR" id="PIRSR000097-3"/>
    </source>
</evidence>
<dbReference type="PROSITE" id="PS00062">
    <property type="entry name" value="ALDOKETO_REDUCTASE_2"/>
    <property type="match status" value="1"/>
</dbReference>
<protein>
    <recommendedName>
        <fullName evidence="8">NADP-dependent oxidoreductase domain-containing protein</fullName>
    </recommendedName>
</protein>
<accession>A0A7S0J8M2</accession>
<dbReference type="CDD" id="cd19071">
    <property type="entry name" value="AKR_AKR1-5-like"/>
    <property type="match status" value="1"/>
</dbReference>
<dbReference type="PIRSF" id="PIRSF000097">
    <property type="entry name" value="AKR"/>
    <property type="match status" value="1"/>
</dbReference>
<evidence type="ECO:0000256" key="3">
    <source>
        <dbReference type="ARBA" id="ARBA00023002"/>
    </source>
</evidence>
<feature type="signal peptide" evidence="7">
    <location>
        <begin position="1"/>
        <end position="19"/>
    </location>
</feature>
<evidence type="ECO:0000256" key="4">
    <source>
        <dbReference type="PIRSR" id="PIRSR000097-1"/>
    </source>
</evidence>
<dbReference type="InterPro" id="IPR020471">
    <property type="entry name" value="AKR"/>
</dbReference>
<evidence type="ECO:0000256" key="5">
    <source>
        <dbReference type="PIRSR" id="PIRSR000097-2"/>
    </source>
</evidence>
<dbReference type="AlphaFoldDB" id="A0A7S0J8M2"/>
<keyword evidence="2" id="KW-0521">NADP</keyword>
<reference evidence="9" key="1">
    <citation type="submission" date="2021-01" db="EMBL/GenBank/DDBJ databases">
        <authorList>
            <person name="Corre E."/>
            <person name="Pelletier E."/>
            <person name="Niang G."/>
            <person name="Scheremetjew M."/>
            <person name="Finn R."/>
            <person name="Kale V."/>
            <person name="Holt S."/>
            <person name="Cochrane G."/>
            <person name="Meng A."/>
            <person name="Brown T."/>
            <person name="Cohen L."/>
        </authorList>
    </citation>
    <scope>NUCLEOTIDE SEQUENCE</scope>
    <source>
        <strain evidence="9">RCC1130</strain>
    </source>
</reference>
<evidence type="ECO:0000259" key="8">
    <source>
        <dbReference type="Pfam" id="PF00248"/>
    </source>
</evidence>
<sequence length="294" mass="30941">MAMTLLPLLLTAVVPRVEIAPGVHMPLINFGVQKNHSLAVALGGYGLDTANVYGDAQQRDVGAAVRQAVARGIPRSELFVTSKIECCPGSEFMGPTAPFVCLGKKDPASDLKHNFDVLGLTYVDLMLLHWPCDELEGSVAAYKAMQALLPSGRVKAIGVSNFNASALAALMSRISVKPAVNQCGYSIAGHTDRLWGRDDATRTACEAANITYSAYSPLGGYVKGGTSHVLDDATVGAVAKVHNTSTAAVALRWVTQQGIVAVTSSDKASHILGDLASFDLELTEDEMAKLATVV</sequence>
<evidence type="ECO:0000313" key="9">
    <source>
        <dbReference type="EMBL" id="CAD8544236.1"/>
    </source>
</evidence>
<comment type="similarity">
    <text evidence="1">Belongs to the aldo/keto reductase family.</text>
</comment>
<feature type="active site" description="Proton donor" evidence="4">
    <location>
        <position position="53"/>
    </location>
</feature>
<dbReference type="InterPro" id="IPR023210">
    <property type="entry name" value="NADP_OxRdtase_dom"/>
</dbReference>
<dbReference type="InterPro" id="IPR018170">
    <property type="entry name" value="Aldo/ket_reductase_CS"/>
</dbReference>
<feature type="domain" description="NADP-dependent oxidoreductase" evidence="8">
    <location>
        <begin position="39"/>
        <end position="291"/>
    </location>
</feature>
<keyword evidence="3" id="KW-0560">Oxidoreductase</keyword>
<dbReference type="PRINTS" id="PR00069">
    <property type="entry name" value="ALDKETRDTASE"/>
</dbReference>
<evidence type="ECO:0000256" key="2">
    <source>
        <dbReference type="ARBA" id="ARBA00022857"/>
    </source>
</evidence>
<feature type="site" description="Lowers pKa of active site Tyr" evidence="6">
    <location>
        <position position="83"/>
    </location>
</feature>
<dbReference type="PANTHER" id="PTHR43827">
    <property type="entry name" value="2,5-DIKETO-D-GLUCONIC ACID REDUCTASE"/>
    <property type="match status" value="1"/>
</dbReference>
<gene>
    <name evidence="9" type="ORF">CLEP1334_LOCUS19523</name>
</gene>
<dbReference type="SUPFAM" id="SSF51430">
    <property type="entry name" value="NAD(P)-linked oxidoreductase"/>
    <property type="match status" value="1"/>
</dbReference>
<feature type="binding site" evidence="5">
    <location>
        <position position="129"/>
    </location>
    <ligand>
        <name>substrate</name>
    </ligand>
</feature>
<dbReference type="Pfam" id="PF00248">
    <property type="entry name" value="Aldo_ket_red"/>
    <property type="match status" value="1"/>
</dbReference>
<dbReference type="GO" id="GO:0016616">
    <property type="term" value="F:oxidoreductase activity, acting on the CH-OH group of donors, NAD or NADP as acceptor"/>
    <property type="evidence" value="ECO:0007669"/>
    <property type="project" value="UniProtKB-ARBA"/>
</dbReference>
<evidence type="ECO:0000256" key="7">
    <source>
        <dbReference type="SAM" id="SignalP"/>
    </source>
</evidence>
<name>A0A7S0J8M2_9EUKA</name>
<feature type="chain" id="PRO_5031101683" description="NADP-dependent oxidoreductase domain-containing protein" evidence="7">
    <location>
        <begin position="20"/>
        <end position="294"/>
    </location>
</feature>
<organism evidence="9">
    <name type="scientific">Calcidiscus leptoporus</name>
    <dbReference type="NCBI Taxonomy" id="127549"/>
    <lineage>
        <taxon>Eukaryota</taxon>
        <taxon>Haptista</taxon>
        <taxon>Haptophyta</taxon>
        <taxon>Prymnesiophyceae</taxon>
        <taxon>Coccolithales</taxon>
        <taxon>Calcidiscaceae</taxon>
        <taxon>Calcidiscus</taxon>
    </lineage>
</organism>
<dbReference type="EMBL" id="HBER01038578">
    <property type="protein sequence ID" value="CAD8544236.1"/>
    <property type="molecule type" value="Transcribed_RNA"/>
</dbReference>
<evidence type="ECO:0000256" key="1">
    <source>
        <dbReference type="ARBA" id="ARBA00007905"/>
    </source>
</evidence>
<proteinExistence type="inferred from homology"/>
<dbReference type="Gene3D" id="3.20.20.100">
    <property type="entry name" value="NADP-dependent oxidoreductase domain"/>
    <property type="match status" value="1"/>
</dbReference>
<keyword evidence="7" id="KW-0732">Signal</keyword>
<dbReference type="InterPro" id="IPR036812">
    <property type="entry name" value="NAD(P)_OxRdtase_dom_sf"/>
</dbReference>